<dbReference type="GO" id="GO:0030246">
    <property type="term" value="F:carbohydrate binding"/>
    <property type="evidence" value="ECO:0007669"/>
    <property type="project" value="InterPro"/>
</dbReference>
<dbReference type="InterPro" id="IPR039425">
    <property type="entry name" value="RNA_pol_sigma-70-like"/>
</dbReference>
<dbReference type="NCBIfam" id="TIGR02937">
    <property type="entry name" value="sigma70-ECF"/>
    <property type="match status" value="1"/>
</dbReference>
<dbReference type="Gene3D" id="1.10.1740.10">
    <property type="match status" value="1"/>
</dbReference>
<evidence type="ECO:0000259" key="8">
    <source>
        <dbReference type="Pfam" id="PF08281"/>
    </source>
</evidence>
<sequence>MDADEGFAAFDVERELARDGAWLRRAALALTNDPGTAEDAAQAVWIQAWRRRSTTGHGASRGWLMQVLRNSVRGHHRDGARRSAREREAAVPESYHLEDPAQRIELQRITLDAIEALDEPYRSTIVERFLNGRSIEEIARRAGAPRKTVETWSRRGILRLREALQGRRDSRGLAVLVLLEETARQPGPAIAAGASAGASLGPWGAASAASLLGLAALGAMSLMGTRSAPDGDRSLEVRPVGGHWRPELREIDQLPSSAARLGAAGKEEAFLQPGDGADSVAVAEVITLDGTPVPGAEIIFVGPSESAGPRSKPQSTDAAGRATFPSPPRGAADELLTVASRGTLSTVLRPRLHPGAVARVVVAHRMARELRVVDSDGAPIHGARVRAEVPTDRLERFGTGDGVESVPRWSVTTDAAGDAAIADFPRHDSVELSVEAPGFEPLSCPSEELPAVVSLRRESDRGIVGRIVDPFGEPVPNAWVGVGDCLVRTGADGRFSLQWAPRGRQLRAVAEGFQPVRSEIDEGREPFELRLERMTETLPLVVDGSPPGRLLAVLEGEEPFGLASMEVGASILHAEVSAEALGAGRHAGGIEPAVLGADLRRATLAGLQSRPYQLFVVSVERAEVIASLEVVPNSLELRVSSGKLGAVSSVVGRVVSAKGGPVPGAEVRIAPRSIGVSHGLLRRAVTDEEGVFQFEGVGGSGWTLFVSRESGGELEATIDVAAATTGKQIQIELSELRRARLQVEDPELMDARLSLLDEAKLAVPMISRVGRSTFRCESLTLGDGRTGVLEFSARAVWARLETKAGEELRKLPSGGLEGEGGVEVLLLE</sequence>
<evidence type="ECO:0000256" key="5">
    <source>
        <dbReference type="ARBA" id="ARBA00023163"/>
    </source>
</evidence>
<organism evidence="9 10">
    <name type="scientific">Saltatorellus ferox</name>
    <dbReference type="NCBI Taxonomy" id="2528018"/>
    <lineage>
        <taxon>Bacteria</taxon>
        <taxon>Pseudomonadati</taxon>
        <taxon>Planctomycetota</taxon>
        <taxon>Planctomycetia</taxon>
        <taxon>Planctomycetia incertae sedis</taxon>
        <taxon>Saltatorellus</taxon>
    </lineage>
</organism>
<dbReference type="GO" id="GO:0006352">
    <property type="term" value="P:DNA-templated transcription initiation"/>
    <property type="evidence" value="ECO:0007669"/>
    <property type="project" value="InterPro"/>
</dbReference>
<dbReference type="InterPro" id="IPR007627">
    <property type="entry name" value="RNA_pol_sigma70_r2"/>
</dbReference>
<dbReference type="Pfam" id="PF04542">
    <property type="entry name" value="Sigma70_r2"/>
    <property type="match status" value="1"/>
</dbReference>
<proteinExistence type="inferred from homology"/>
<keyword evidence="5" id="KW-0804">Transcription</keyword>
<comment type="similarity">
    <text evidence="1">Belongs to the sigma-70 factor family. ECF subfamily.</text>
</comment>
<dbReference type="CDD" id="cd06171">
    <property type="entry name" value="Sigma70_r4"/>
    <property type="match status" value="1"/>
</dbReference>
<dbReference type="Proteomes" id="UP000320390">
    <property type="component" value="Chromosome"/>
</dbReference>
<evidence type="ECO:0000256" key="4">
    <source>
        <dbReference type="ARBA" id="ARBA00023125"/>
    </source>
</evidence>
<dbReference type="Gene3D" id="1.10.10.10">
    <property type="entry name" value="Winged helix-like DNA-binding domain superfamily/Winged helix DNA-binding domain"/>
    <property type="match status" value="1"/>
</dbReference>
<evidence type="ECO:0000313" key="10">
    <source>
        <dbReference type="Proteomes" id="UP000320390"/>
    </source>
</evidence>
<accession>A0A518EXQ9</accession>
<keyword evidence="10" id="KW-1185">Reference proteome</keyword>
<dbReference type="SUPFAM" id="SSF49464">
    <property type="entry name" value="Carboxypeptidase regulatory domain-like"/>
    <property type="match status" value="1"/>
</dbReference>
<dbReference type="PANTHER" id="PTHR43133:SF8">
    <property type="entry name" value="RNA POLYMERASE SIGMA FACTOR HI_1459-RELATED"/>
    <property type="match status" value="1"/>
</dbReference>
<dbReference type="Gene3D" id="2.60.40.1120">
    <property type="entry name" value="Carboxypeptidase-like, regulatory domain"/>
    <property type="match status" value="1"/>
</dbReference>
<dbReference type="SUPFAM" id="SSF88946">
    <property type="entry name" value="Sigma2 domain of RNA polymerase sigma factors"/>
    <property type="match status" value="1"/>
</dbReference>
<dbReference type="InterPro" id="IPR013249">
    <property type="entry name" value="RNA_pol_sigma70_r4_t2"/>
</dbReference>
<evidence type="ECO:0000256" key="6">
    <source>
        <dbReference type="SAM" id="MobiDB-lite"/>
    </source>
</evidence>
<feature type="domain" description="RNA polymerase sigma-70 region 2" evidence="7">
    <location>
        <begin position="21"/>
        <end position="81"/>
    </location>
</feature>
<evidence type="ECO:0000313" key="9">
    <source>
        <dbReference type="EMBL" id="QDV08870.1"/>
    </source>
</evidence>
<dbReference type="InterPro" id="IPR013324">
    <property type="entry name" value="RNA_pol_sigma_r3/r4-like"/>
</dbReference>
<evidence type="ECO:0000256" key="1">
    <source>
        <dbReference type="ARBA" id="ARBA00010641"/>
    </source>
</evidence>
<dbReference type="RefSeq" id="WP_145202266.1">
    <property type="nucleotide sequence ID" value="NZ_CP036434.1"/>
</dbReference>
<dbReference type="GO" id="GO:0016987">
    <property type="term" value="F:sigma factor activity"/>
    <property type="evidence" value="ECO:0007669"/>
    <property type="project" value="UniProtKB-KW"/>
</dbReference>
<dbReference type="Pfam" id="PF13620">
    <property type="entry name" value="CarboxypepD_reg"/>
    <property type="match status" value="1"/>
</dbReference>
<dbReference type="EMBL" id="CP036434">
    <property type="protein sequence ID" value="QDV08870.1"/>
    <property type="molecule type" value="Genomic_DNA"/>
</dbReference>
<dbReference type="PANTHER" id="PTHR43133">
    <property type="entry name" value="RNA POLYMERASE ECF-TYPE SIGMA FACTO"/>
    <property type="match status" value="1"/>
</dbReference>
<dbReference type="SUPFAM" id="SSF49452">
    <property type="entry name" value="Starch-binding domain-like"/>
    <property type="match status" value="1"/>
</dbReference>
<reference evidence="9 10" key="1">
    <citation type="submission" date="2019-02" db="EMBL/GenBank/DDBJ databases">
        <title>Deep-cultivation of Planctomycetes and their phenomic and genomic characterization uncovers novel biology.</title>
        <authorList>
            <person name="Wiegand S."/>
            <person name="Jogler M."/>
            <person name="Boedeker C."/>
            <person name="Pinto D."/>
            <person name="Vollmers J."/>
            <person name="Rivas-Marin E."/>
            <person name="Kohn T."/>
            <person name="Peeters S.H."/>
            <person name="Heuer A."/>
            <person name="Rast P."/>
            <person name="Oberbeckmann S."/>
            <person name="Bunk B."/>
            <person name="Jeske O."/>
            <person name="Meyerdierks A."/>
            <person name="Storesund J.E."/>
            <person name="Kallscheuer N."/>
            <person name="Luecker S."/>
            <person name="Lage O.M."/>
            <person name="Pohl T."/>
            <person name="Merkel B.J."/>
            <person name="Hornburger P."/>
            <person name="Mueller R.-W."/>
            <person name="Bruemmer F."/>
            <person name="Labrenz M."/>
            <person name="Spormann A.M."/>
            <person name="Op den Camp H."/>
            <person name="Overmann J."/>
            <person name="Amann R."/>
            <person name="Jetten M.S.M."/>
            <person name="Mascher T."/>
            <person name="Medema M.H."/>
            <person name="Devos D.P."/>
            <person name="Kaster A.-K."/>
            <person name="Ovreas L."/>
            <person name="Rohde M."/>
            <person name="Galperin M.Y."/>
            <person name="Jogler C."/>
        </authorList>
    </citation>
    <scope>NUCLEOTIDE SEQUENCE [LARGE SCALE GENOMIC DNA]</scope>
    <source>
        <strain evidence="9 10">Poly30</strain>
    </source>
</reference>
<dbReference type="OrthoDB" id="276109at2"/>
<name>A0A518EXQ9_9BACT</name>
<keyword evidence="3" id="KW-0731">Sigma factor</keyword>
<keyword evidence="2" id="KW-0805">Transcription regulation</keyword>
<keyword evidence="4" id="KW-0238">DNA-binding</keyword>
<evidence type="ECO:0000256" key="3">
    <source>
        <dbReference type="ARBA" id="ARBA00023082"/>
    </source>
</evidence>
<dbReference type="Pfam" id="PF08281">
    <property type="entry name" value="Sigma70_r4_2"/>
    <property type="match status" value="1"/>
</dbReference>
<dbReference type="InterPro" id="IPR013325">
    <property type="entry name" value="RNA_pol_sigma_r2"/>
</dbReference>
<dbReference type="InterPro" id="IPR013784">
    <property type="entry name" value="Carb-bd-like_fold"/>
</dbReference>
<protein>
    <submittedName>
        <fullName evidence="9">RNA polymerase sigma factor</fullName>
    </submittedName>
</protein>
<dbReference type="InterPro" id="IPR036388">
    <property type="entry name" value="WH-like_DNA-bd_sf"/>
</dbReference>
<dbReference type="SUPFAM" id="SSF88659">
    <property type="entry name" value="Sigma3 and sigma4 domains of RNA polymerase sigma factors"/>
    <property type="match status" value="1"/>
</dbReference>
<evidence type="ECO:0000259" key="7">
    <source>
        <dbReference type="Pfam" id="PF04542"/>
    </source>
</evidence>
<gene>
    <name evidence="9" type="ORF">Poly30_44250</name>
</gene>
<feature type="domain" description="RNA polymerase sigma factor 70 region 4 type 2" evidence="8">
    <location>
        <begin position="111"/>
        <end position="160"/>
    </location>
</feature>
<dbReference type="AlphaFoldDB" id="A0A518EXQ9"/>
<evidence type="ECO:0000256" key="2">
    <source>
        <dbReference type="ARBA" id="ARBA00023015"/>
    </source>
</evidence>
<dbReference type="InterPro" id="IPR014284">
    <property type="entry name" value="RNA_pol_sigma-70_dom"/>
</dbReference>
<dbReference type="InterPro" id="IPR008969">
    <property type="entry name" value="CarboxyPept-like_regulatory"/>
</dbReference>
<feature type="region of interest" description="Disordered" evidence="6">
    <location>
        <begin position="302"/>
        <end position="331"/>
    </location>
</feature>
<dbReference type="GO" id="GO:0003677">
    <property type="term" value="F:DNA binding"/>
    <property type="evidence" value="ECO:0007669"/>
    <property type="project" value="UniProtKB-KW"/>
</dbReference>